<feature type="compositionally biased region" description="Polar residues" evidence="2">
    <location>
        <begin position="156"/>
        <end position="165"/>
    </location>
</feature>
<feature type="region of interest" description="Disordered" evidence="2">
    <location>
        <begin position="154"/>
        <end position="193"/>
    </location>
</feature>
<feature type="signal peptide" evidence="3">
    <location>
        <begin position="1"/>
        <end position="18"/>
    </location>
</feature>
<gene>
    <name evidence="4" type="ORF">TrLO_g13850</name>
</gene>
<feature type="coiled-coil region" evidence="1">
    <location>
        <begin position="620"/>
        <end position="647"/>
    </location>
</feature>
<evidence type="ECO:0000256" key="3">
    <source>
        <dbReference type="SAM" id="SignalP"/>
    </source>
</evidence>
<name>A0A9W7AKZ2_9STRA</name>
<evidence type="ECO:0000313" key="5">
    <source>
        <dbReference type="Proteomes" id="UP001165122"/>
    </source>
</evidence>
<dbReference type="PANTHER" id="PTHR35482">
    <property type="entry name" value="CYTOCHROME C OXIDASE SUBUNIT"/>
    <property type="match status" value="1"/>
</dbReference>
<organism evidence="4 5">
    <name type="scientific">Triparma laevis f. longispina</name>
    <dbReference type="NCBI Taxonomy" id="1714387"/>
    <lineage>
        <taxon>Eukaryota</taxon>
        <taxon>Sar</taxon>
        <taxon>Stramenopiles</taxon>
        <taxon>Ochrophyta</taxon>
        <taxon>Bolidophyceae</taxon>
        <taxon>Parmales</taxon>
        <taxon>Triparmaceae</taxon>
        <taxon>Triparma</taxon>
    </lineage>
</organism>
<evidence type="ECO:0000256" key="2">
    <source>
        <dbReference type="SAM" id="MobiDB-lite"/>
    </source>
</evidence>
<feature type="coiled-coil region" evidence="1">
    <location>
        <begin position="115"/>
        <end position="143"/>
    </location>
</feature>
<sequence length="647" mass="72034">MFRPPLLLLACVLLIAHSFTPPLVQNSRRPGGCVQLKRGIAKSRRVGANNADVLPLKMNLGGDPEKRKKLKREAEIRRKIQILKTTEKINNSTSAASSTSPVPRLIEKLEDSSAKNDYSDKIAEKLKEKEKEKEEDKKSDDDDADIVERVAARLQAQKNTINPRTSGIGGSWTPSNNDNATAPTADYKPARGSWGVFERPRDISSAYGGGKRIGAGVNSTPEEEARAAAETQETLDRLKRYREKQGQTNRLEKKEAKRIQDALTIARRGMMKGVYQVSVNALEEVVEFCSTSSEVGGTVFLELGMAYEAAGLRAEAKTVYGQLVQSGRGSVKSNARRLLFNSEAMAFMQEDDLGVSSTKEAKNANYIDTSVLNRMSDFDDKSYSTTYVDTSKTSRLSNLLKDGVTLVVQSSAEAKQVILKQELEEIQRLKFVRALLKIGQEYDEMLAGGEQKQTTANKIPLINGIPIRSSDRATTQEDRERANGNIVYSVKRQDIEGEWRLQAYSSGKGEEVTFFDKSGLNLPWSKIDEDNWKYNIPSSARGWGFGGDEGGGTVVSEEGTQWIGRKRTVKIDEDRAAWDFIRPQSPLSTFDVLCCDPDLMITRSTAEGGSKFMAWRRVKLGEISEKKERMKQIAKELNERAETQDKN</sequence>
<dbReference type="AlphaFoldDB" id="A0A9W7AKZ2"/>
<dbReference type="EMBL" id="BRXW01000692">
    <property type="protein sequence ID" value="GMH74187.1"/>
    <property type="molecule type" value="Genomic_DNA"/>
</dbReference>
<evidence type="ECO:0000313" key="4">
    <source>
        <dbReference type="EMBL" id="GMH74187.1"/>
    </source>
</evidence>
<comment type="caution">
    <text evidence="4">The sequence shown here is derived from an EMBL/GenBank/DDBJ whole genome shotgun (WGS) entry which is preliminary data.</text>
</comment>
<protein>
    <submittedName>
        <fullName evidence="4">Uncharacterized protein</fullName>
    </submittedName>
</protein>
<feature type="compositionally biased region" description="Polar residues" evidence="2">
    <location>
        <begin position="172"/>
        <end position="182"/>
    </location>
</feature>
<keyword evidence="3" id="KW-0732">Signal</keyword>
<dbReference type="PANTHER" id="PTHR35482:SF1">
    <property type="entry name" value="CYTOCHROME C OXIDASE SUBUNIT"/>
    <property type="match status" value="1"/>
</dbReference>
<proteinExistence type="predicted"/>
<feature type="chain" id="PRO_5040838985" evidence="3">
    <location>
        <begin position="19"/>
        <end position="647"/>
    </location>
</feature>
<dbReference type="OrthoDB" id="206869at2759"/>
<keyword evidence="1" id="KW-0175">Coiled coil</keyword>
<dbReference type="Proteomes" id="UP001165122">
    <property type="component" value="Unassembled WGS sequence"/>
</dbReference>
<accession>A0A9W7AKZ2</accession>
<keyword evidence="5" id="KW-1185">Reference proteome</keyword>
<reference evidence="5" key="1">
    <citation type="journal article" date="2023" name="Commun. Biol.">
        <title>Genome analysis of Parmales, the sister group of diatoms, reveals the evolutionary specialization of diatoms from phago-mixotrophs to photoautotrophs.</title>
        <authorList>
            <person name="Ban H."/>
            <person name="Sato S."/>
            <person name="Yoshikawa S."/>
            <person name="Yamada K."/>
            <person name="Nakamura Y."/>
            <person name="Ichinomiya M."/>
            <person name="Sato N."/>
            <person name="Blanc-Mathieu R."/>
            <person name="Endo H."/>
            <person name="Kuwata A."/>
            <person name="Ogata H."/>
        </authorList>
    </citation>
    <scope>NUCLEOTIDE SEQUENCE [LARGE SCALE GENOMIC DNA]</scope>
    <source>
        <strain evidence="5">NIES 3700</strain>
    </source>
</reference>
<evidence type="ECO:0000256" key="1">
    <source>
        <dbReference type="SAM" id="Coils"/>
    </source>
</evidence>